<name>A0ABR8ZBG0_9FLAO</name>
<evidence type="ECO:0000259" key="3">
    <source>
        <dbReference type="Pfam" id="PF00144"/>
    </source>
</evidence>
<dbReference type="PANTHER" id="PTHR22935">
    <property type="entry name" value="PENICILLIN-BINDING PROTEIN"/>
    <property type="match status" value="1"/>
</dbReference>
<proteinExistence type="inferred from homology"/>
<feature type="signal peptide" evidence="2">
    <location>
        <begin position="1"/>
        <end position="19"/>
    </location>
</feature>
<keyword evidence="2" id="KW-0732">Signal</keyword>
<evidence type="ECO:0000256" key="1">
    <source>
        <dbReference type="ARBA" id="ARBA00038473"/>
    </source>
</evidence>
<dbReference type="GO" id="GO:0016787">
    <property type="term" value="F:hydrolase activity"/>
    <property type="evidence" value="ECO:0007669"/>
    <property type="project" value="UniProtKB-KW"/>
</dbReference>
<dbReference type="InterPro" id="IPR012338">
    <property type="entry name" value="Beta-lactam/transpept-like"/>
</dbReference>
<feature type="domain" description="DUF3887" evidence="4">
    <location>
        <begin position="30"/>
        <end position="113"/>
    </location>
</feature>
<feature type="domain" description="Beta-lactamase-related" evidence="3">
    <location>
        <begin position="157"/>
        <end position="450"/>
    </location>
</feature>
<dbReference type="InterPro" id="IPR001466">
    <property type="entry name" value="Beta-lactam-related"/>
</dbReference>
<organism evidence="5 6">
    <name type="scientific">Chryseobacterium caseinilyticum</name>
    <dbReference type="NCBI Taxonomy" id="2771428"/>
    <lineage>
        <taxon>Bacteria</taxon>
        <taxon>Pseudomonadati</taxon>
        <taxon>Bacteroidota</taxon>
        <taxon>Flavobacteriia</taxon>
        <taxon>Flavobacteriales</taxon>
        <taxon>Weeksellaceae</taxon>
        <taxon>Chryseobacterium group</taxon>
        <taxon>Chryseobacterium</taxon>
    </lineage>
</organism>
<reference evidence="5 6" key="1">
    <citation type="submission" date="2020-09" db="EMBL/GenBank/DDBJ databases">
        <title>Genome seq and assembly of Chryseobacterium sp.</title>
        <authorList>
            <person name="Chhetri G."/>
        </authorList>
    </citation>
    <scope>NUCLEOTIDE SEQUENCE [LARGE SCALE GENOMIC DNA]</scope>
    <source>
        <strain evidence="5 6">GCR10</strain>
    </source>
</reference>
<dbReference type="SUPFAM" id="SSF56601">
    <property type="entry name" value="beta-lactamase/transpeptidase-like"/>
    <property type="match status" value="1"/>
</dbReference>
<evidence type="ECO:0000259" key="4">
    <source>
        <dbReference type="Pfam" id="PF13026"/>
    </source>
</evidence>
<evidence type="ECO:0000313" key="5">
    <source>
        <dbReference type="EMBL" id="MBD8082572.1"/>
    </source>
</evidence>
<dbReference type="InterPro" id="IPR024981">
    <property type="entry name" value="DUF3887"/>
</dbReference>
<dbReference type="RefSeq" id="WP_191736579.1">
    <property type="nucleotide sequence ID" value="NZ_JACYFS010000002.1"/>
</dbReference>
<sequence length="467" mass="51965">MKKLFFLLVLIFSSNILFAQTDHHSTAIKNFQTQYNSGKYELVFNSFSPEMQKALPLESTKQFLEGLRSQAGQITSTKLSTKEGTTAIYNTNFERATLEIHLSLDAGNKVSGLLIQPVTEKQSAMKSEVNNALNTYPKEISDLIFSKTKDFPDNTQVSIAVIKDGKTNYYGILKSDKTVKTSENQNKVFEIGSLTKVFTSTVLASLVTDRKVKLTDEINRFYPFPFKNNVKITFETLANHTSGLQRLPENINLSDISNPYKNYGSEQLYDYLKNGLNLKNNSEKKYDYSNLGAGLLGHTLAVSQKTGFTELLQKRIFDRFKMNNSFTSSKDLGSKLVKGLNADGQEVSNWDFDVLFGGGGILSTTEDLSKFATAQFDLKNTDLTLTRTPTFTVSEKMKMGLGWHILKSQNGNDLFWHNGGTAGYSSSMAIDTAGKTAVVILSNVSAFNPKMGSIDQLCFELMKQIGN</sequence>
<dbReference type="Gene3D" id="3.10.450.590">
    <property type="match status" value="1"/>
</dbReference>
<evidence type="ECO:0000256" key="2">
    <source>
        <dbReference type="SAM" id="SignalP"/>
    </source>
</evidence>
<comment type="caution">
    <text evidence="5">The sequence shown here is derived from an EMBL/GenBank/DDBJ whole genome shotgun (WGS) entry which is preliminary data.</text>
</comment>
<dbReference type="Gene3D" id="3.40.710.10">
    <property type="entry name" value="DD-peptidase/beta-lactamase superfamily"/>
    <property type="match status" value="1"/>
</dbReference>
<protein>
    <submittedName>
        <fullName evidence="5">Serine hydrolase</fullName>
    </submittedName>
</protein>
<dbReference type="PANTHER" id="PTHR22935:SF95">
    <property type="entry name" value="BETA-LACTAMASE-LIKE 1-RELATED"/>
    <property type="match status" value="1"/>
</dbReference>
<keyword evidence="5" id="KW-0378">Hydrolase</keyword>
<feature type="chain" id="PRO_5046385683" evidence="2">
    <location>
        <begin position="20"/>
        <end position="467"/>
    </location>
</feature>
<dbReference type="Proteomes" id="UP000637299">
    <property type="component" value="Unassembled WGS sequence"/>
</dbReference>
<accession>A0ABR8ZBG0</accession>
<evidence type="ECO:0000313" key="6">
    <source>
        <dbReference type="Proteomes" id="UP000637299"/>
    </source>
</evidence>
<comment type="similarity">
    <text evidence="1">Belongs to the beta-lactamase family.</text>
</comment>
<keyword evidence="6" id="KW-1185">Reference proteome</keyword>
<dbReference type="EMBL" id="JACYFS010000002">
    <property type="protein sequence ID" value="MBD8082572.1"/>
    <property type="molecule type" value="Genomic_DNA"/>
</dbReference>
<dbReference type="InterPro" id="IPR051478">
    <property type="entry name" value="Beta-lactamase-like_AB/R"/>
</dbReference>
<gene>
    <name evidence="5" type="ORF">IC610_09095</name>
</gene>
<dbReference type="Pfam" id="PF13026">
    <property type="entry name" value="DUF3887"/>
    <property type="match status" value="1"/>
</dbReference>
<dbReference type="Pfam" id="PF00144">
    <property type="entry name" value="Beta-lactamase"/>
    <property type="match status" value="1"/>
</dbReference>